<proteinExistence type="inferred from homology"/>
<evidence type="ECO:0000256" key="1">
    <source>
        <dbReference type="ARBA" id="ARBA00003237"/>
    </source>
</evidence>
<keyword evidence="6 9" id="KW-0328">Glycosyltransferase</keyword>
<protein>
    <recommendedName>
        <fullName evidence="4">nicotinate-nucleotide diphosphorylase (carboxylating)</fullName>
        <ecNumber evidence="4">2.4.2.19</ecNumber>
    </recommendedName>
    <alternativeName>
        <fullName evidence="8">Quinolinate phosphoribosyltransferase [decarboxylating]</fullName>
    </alternativeName>
</protein>
<dbReference type="InterPro" id="IPR027277">
    <property type="entry name" value="NadC/ModD"/>
</dbReference>
<dbReference type="EC" id="2.4.2.19" evidence="4"/>
<evidence type="ECO:0000256" key="8">
    <source>
        <dbReference type="ARBA" id="ARBA00033102"/>
    </source>
</evidence>
<dbReference type="OrthoDB" id="9782546at2"/>
<dbReference type="PIRSF" id="PIRSF006250">
    <property type="entry name" value="NadC_ModD"/>
    <property type="match status" value="1"/>
</dbReference>
<dbReference type="GO" id="GO:0005737">
    <property type="term" value="C:cytoplasm"/>
    <property type="evidence" value="ECO:0007669"/>
    <property type="project" value="TreeGrafter"/>
</dbReference>
<evidence type="ECO:0000256" key="9">
    <source>
        <dbReference type="PIRNR" id="PIRNR006250"/>
    </source>
</evidence>
<dbReference type="Pfam" id="PF02749">
    <property type="entry name" value="QRPTase_N"/>
    <property type="match status" value="1"/>
</dbReference>
<feature type="domain" description="Quinolinate phosphoribosyl transferase C-terminal" evidence="10">
    <location>
        <begin position="121"/>
        <end position="287"/>
    </location>
</feature>
<dbReference type="InterPro" id="IPR022412">
    <property type="entry name" value="Quinolinate_PRibosylTrfase_N"/>
</dbReference>
<dbReference type="InterPro" id="IPR002638">
    <property type="entry name" value="Quinolinate_PRibosylTrfase_C"/>
</dbReference>
<evidence type="ECO:0000313" key="13">
    <source>
        <dbReference type="Proteomes" id="UP000198324"/>
    </source>
</evidence>
<dbReference type="Pfam" id="PF01729">
    <property type="entry name" value="QRPTase_C"/>
    <property type="match status" value="1"/>
</dbReference>
<dbReference type="PANTHER" id="PTHR32179">
    <property type="entry name" value="NICOTINATE-NUCLEOTIDE PYROPHOSPHORYLASE [CARBOXYLATING]"/>
    <property type="match status" value="1"/>
</dbReference>
<keyword evidence="7 9" id="KW-0808">Transferase</keyword>
<evidence type="ECO:0000259" key="10">
    <source>
        <dbReference type="Pfam" id="PF01729"/>
    </source>
</evidence>
<name>A0A238XW68_9BACT</name>
<dbReference type="InterPro" id="IPR004393">
    <property type="entry name" value="NadC"/>
</dbReference>
<evidence type="ECO:0000256" key="2">
    <source>
        <dbReference type="ARBA" id="ARBA00004893"/>
    </source>
</evidence>
<organism evidence="12 13">
    <name type="scientific">Humidesulfovibrio mexicanus</name>
    <dbReference type="NCBI Taxonomy" id="147047"/>
    <lineage>
        <taxon>Bacteria</taxon>
        <taxon>Pseudomonadati</taxon>
        <taxon>Thermodesulfobacteriota</taxon>
        <taxon>Desulfovibrionia</taxon>
        <taxon>Desulfovibrionales</taxon>
        <taxon>Desulfovibrionaceae</taxon>
        <taxon>Humidesulfovibrio</taxon>
    </lineage>
</organism>
<dbReference type="InterPro" id="IPR013785">
    <property type="entry name" value="Aldolase_TIM"/>
</dbReference>
<dbReference type="RefSeq" id="WP_089271342.1">
    <property type="nucleotide sequence ID" value="NZ_FZOC01000001.1"/>
</dbReference>
<accession>A0A238XW68</accession>
<evidence type="ECO:0000256" key="6">
    <source>
        <dbReference type="ARBA" id="ARBA00022676"/>
    </source>
</evidence>
<dbReference type="InterPro" id="IPR036068">
    <property type="entry name" value="Nicotinate_pribotase-like_C"/>
</dbReference>
<comment type="pathway">
    <text evidence="2">Cofactor biosynthesis; NAD(+) biosynthesis; nicotinate D-ribonucleotide from quinolinate: step 1/1.</text>
</comment>
<dbReference type="SUPFAM" id="SSF51690">
    <property type="entry name" value="Nicotinate/Quinolinate PRTase C-terminal domain-like"/>
    <property type="match status" value="1"/>
</dbReference>
<feature type="domain" description="Quinolinate phosphoribosyl transferase N-terminal" evidence="11">
    <location>
        <begin position="34"/>
        <end position="119"/>
    </location>
</feature>
<dbReference type="InterPro" id="IPR037128">
    <property type="entry name" value="Quinolinate_PRibosylTase_N_sf"/>
</dbReference>
<dbReference type="NCBIfam" id="TIGR00078">
    <property type="entry name" value="nadC"/>
    <property type="match status" value="1"/>
</dbReference>
<dbReference type="PANTHER" id="PTHR32179:SF3">
    <property type="entry name" value="NICOTINATE-NUCLEOTIDE PYROPHOSPHORYLASE [CARBOXYLATING]"/>
    <property type="match status" value="1"/>
</dbReference>
<evidence type="ECO:0000256" key="7">
    <source>
        <dbReference type="ARBA" id="ARBA00022679"/>
    </source>
</evidence>
<dbReference type="AlphaFoldDB" id="A0A238XW68"/>
<dbReference type="CDD" id="cd01572">
    <property type="entry name" value="QPRTase"/>
    <property type="match status" value="1"/>
</dbReference>
<reference evidence="12 13" key="1">
    <citation type="submission" date="2017-06" db="EMBL/GenBank/DDBJ databases">
        <authorList>
            <person name="Kim H.J."/>
            <person name="Triplett B.A."/>
        </authorList>
    </citation>
    <scope>NUCLEOTIDE SEQUENCE [LARGE SCALE GENOMIC DNA]</scope>
    <source>
        <strain evidence="12 13">DSM 13116</strain>
    </source>
</reference>
<evidence type="ECO:0000256" key="3">
    <source>
        <dbReference type="ARBA" id="ARBA00009400"/>
    </source>
</evidence>
<dbReference type="GO" id="GO:0034213">
    <property type="term" value="P:quinolinate catabolic process"/>
    <property type="evidence" value="ECO:0007669"/>
    <property type="project" value="TreeGrafter"/>
</dbReference>
<evidence type="ECO:0000313" key="12">
    <source>
        <dbReference type="EMBL" id="SNR63157.1"/>
    </source>
</evidence>
<evidence type="ECO:0000259" key="11">
    <source>
        <dbReference type="Pfam" id="PF02749"/>
    </source>
</evidence>
<dbReference type="SUPFAM" id="SSF54675">
    <property type="entry name" value="Nicotinate/Quinolinate PRTase N-terminal domain-like"/>
    <property type="match status" value="1"/>
</dbReference>
<comment type="function">
    <text evidence="1">Involved in the catabolism of quinolinic acid (QA).</text>
</comment>
<evidence type="ECO:0000256" key="5">
    <source>
        <dbReference type="ARBA" id="ARBA00022642"/>
    </source>
</evidence>
<dbReference type="EMBL" id="FZOC01000001">
    <property type="protein sequence ID" value="SNR63157.1"/>
    <property type="molecule type" value="Genomic_DNA"/>
</dbReference>
<evidence type="ECO:0000256" key="4">
    <source>
        <dbReference type="ARBA" id="ARBA00011944"/>
    </source>
</evidence>
<gene>
    <name evidence="12" type="ORF">SAMN04488503_0483</name>
</gene>
<dbReference type="GO" id="GO:0009435">
    <property type="term" value="P:NAD+ biosynthetic process"/>
    <property type="evidence" value="ECO:0007669"/>
    <property type="project" value="UniProtKB-UniPathway"/>
</dbReference>
<dbReference type="FunFam" id="3.20.20.70:FF:000030">
    <property type="entry name" value="Nicotinate-nucleotide pyrophosphorylase, carboxylating"/>
    <property type="match status" value="1"/>
</dbReference>
<dbReference type="Proteomes" id="UP000198324">
    <property type="component" value="Unassembled WGS sequence"/>
</dbReference>
<sequence length="291" mass="31298">MSATAALFDDFFKAEAKLFLLAGIRIALSEDGKDLTSEGIFAEDDLATAHIVSKDDAVIAGLPLIPLIMEFAGCEYQHVLNVDEGDRVGPGALVAAIQGPTRHLLRTERVILNYLCHLSGIATLAARYVDALKGCRTTLLDTRKTLPGLRYPEKYAVLVGGAKNHRLNLSEMLMVKDNHIDRAGGVAPAVEKLRAAYGADCPPIEVECRSFDEVDEAVRLKVSRIMLDNMDLDELRQALARVPQGIETEVSGGVTLENIAAIGAIGPDFVSVGRLTHSAPAADLSMRISPL</sequence>
<comment type="similarity">
    <text evidence="3 9">Belongs to the NadC/ModD family.</text>
</comment>
<dbReference type="Gene3D" id="3.90.1170.20">
    <property type="entry name" value="Quinolinate phosphoribosyl transferase, N-terminal domain"/>
    <property type="match status" value="1"/>
</dbReference>
<keyword evidence="13" id="KW-1185">Reference proteome</keyword>
<dbReference type="Gene3D" id="3.20.20.70">
    <property type="entry name" value="Aldolase class I"/>
    <property type="match status" value="1"/>
</dbReference>
<dbReference type="GO" id="GO:0004514">
    <property type="term" value="F:nicotinate-nucleotide diphosphorylase (carboxylating) activity"/>
    <property type="evidence" value="ECO:0007669"/>
    <property type="project" value="UniProtKB-EC"/>
</dbReference>
<keyword evidence="5" id="KW-0662">Pyridine nucleotide biosynthesis</keyword>
<dbReference type="UniPathway" id="UPA00253">
    <property type="reaction ID" value="UER00331"/>
</dbReference>